<evidence type="ECO:0000256" key="2">
    <source>
        <dbReference type="ARBA" id="ARBA00022475"/>
    </source>
</evidence>
<accession>A0A0B6ACD6</accession>
<dbReference type="KEGG" id="bmeg:BG04_3840"/>
<evidence type="ECO:0000256" key="3">
    <source>
        <dbReference type="ARBA" id="ARBA00022692"/>
    </source>
</evidence>
<dbReference type="EMBL" id="CP009920">
    <property type="protein sequence ID" value="AJI21206.1"/>
    <property type="molecule type" value="Genomic_DNA"/>
</dbReference>
<protein>
    <submittedName>
        <fullName evidence="6">LysE type translocator family protein</fullName>
    </submittedName>
</protein>
<keyword evidence="5" id="KW-0472">Membrane</keyword>
<comment type="subcellular location">
    <subcellularLocation>
        <location evidence="1">Cell membrane</location>
        <topology evidence="1">Multi-pass membrane protein</topology>
    </subcellularLocation>
</comment>
<proteinExistence type="predicted"/>
<evidence type="ECO:0000256" key="1">
    <source>
        <dbReference type="ARBA" id="ARBA00004651"/>
    </source>
</evidence>
<organism evidence="6 7">
    <name type="scientific">Priestia megaterium (strain ATCC 14581 / DSM 32 / CCUG 1817 / JCM 2506 / NBRC 15308 / NCIMB 9376 / NCTC 10342 / NRRL B-14308 / VKM B-512 / Ford 19)</name>
    <name type="common">Bacillus megaterium</name>
    <dbReference type="NCBI Taxonomy" id="1348623"/>
    <lineage>
        <taxon>Bacteria</taxon>
        <taxon>Bacillati</taxon>
        <taxon>Bacillota</taxon>
        <taxon>Bacilli</taxon>
        <taxon>Bacillales</taxon>
        <taxon>Bacillaceae</taxon>
        <taxon>Priestia</taxon>
    </lineage>
</organism>
<evidence type="ECO:0000313" key="7">
    <source>
        <dbReference type="Proteomes" id="UP000031829"/>
    </source>
</evidence>
<dbReference type="AlphaFoldDB" id="A0A0B6ACD6"/>
<name>A0A0B6ACD6_PRIM2</name>
<evidence type="ECO:0000256" key="4">
    <source>
        <dbReference type="ARBA" id="ARBA00022989"/>
    </source>
</evidence>
<keyword evidence="2" id="KW-1003">Cell membrane</keyword>
<evidence type="ECO:0000313" key="6">
    <source>
        <dbReference type="EMBL" id="AJI21206.1"/>
    </source>
</evidence>
<keyword evidence="4" id="KW-1133">Transmembrane helix</keyword>
<sequence>MNLFYFLKGLVIGFSVAAPVGPIGILCINRTLSKGRLHGFVSGLGAATADALYGCIAAFGLTFITTFLLTQKIWLQLIGGLFLCYLGVQTFRSQPAEHAAAAKGEGLLRSYTSVLFLTVTNPMTILFFIGVFSGVGISKSAFDVASALTMVAGVFLGSACWWLSLSFAISLARSKFTNNSLIWVNHISGAVVLTFGIFALYKLL</sequence>
<dbReference type="HOGENOM" id="CLU_087840_1_1_9"/>
<evidence type="ECO:0000256" key="5">
    <source>
        <dbReference type="ARBA" id="ARBA00023136"/>
    </source>
</evidence>
<dbReference type="Pfam" id="PF01810">
    <property type="entry name" value="LysE"/>
    <property type="match status" value="1"/>
</dbReference>
<dbReference type="GO" id="GO:0005886">
    <property type="term" value="C:plasma membrane"/>
    <property type="evidence" value="ECO:0007669"/>
    <property type="project" value="UniProtKB-SubCell"/>
</dbReference>
<keyword evidence="3" id="KW-0812">Transmembrane</keyword>
<dbReference type="Proteomes" id="UP000031829">
    <property type="component" value="Chromosome"/>
</dbReference>
<dbReference type="RefSeq" id="WP_016763573.1">
    <property type="nucleotide sequence ID" value="NZ_BCVB01000002.1"/>
</dbReference>
<dbReference type="InterPro" id="IPR001123">
    <property type="entry name" value="LeuE-type"/>
</dbReference>
<dbReference type="GO" id="GO:0015171">
    <property type="term" value="F:amino acid transmembrane transporter activity"/>
    <property type="evidence" value="ECO:0007669"/>
    <property type="project" value="TreeGrafter"/>
</dbReference>
<dbReference type="PANTHER" id="PTHR30086">
    <property type="entry name" value="ARGININE EXPORTER PROTEIN ARGO"/>
    <property type="match status" value="1"/>
</dbReference>
<dbReference type="PANTHER" id="PTHR30086:SF20">
    <property type="entry name" value="ARGININE EXPORTER PROTEIN ARGO-RELATED"/>
    <property type="match status" value="1"/>
</dbReference>
<reference evidence="6 7" key="1">
    <citation type="journal article" date="2015" name="Genome Announc.">
        <title>Complete genome sequences for 35 biothreat assay-relevant bacillus species.</title>
        <authorList>
            <person name="Johnson S.L."/>
            <person name="Daligault H.E."/>
            <person name="Davenport K.W."/>
            <person name="Jaissle J."/>
            <person name="Frey K.G."/>
            <person name="Ladner J.T."/>
            <person name="Broomall S.M."/>
            <person name="Bishop-Lilly K.A."/>
            <person name="Bruce D.C."/>
            <person name="Gibbons H.S."/>
            <person name="Coyne S.R."/>
            <person name="Lo C.C."/>
            <person name="Meincke L."/>
            <person name="Munk A.C."/>
            <person name="Koroleva G.I."/>
            <person name="Rosenzweig C.N."/>
            <person name="Palacios G.F."/>
            <person name="Redden C.L."/>
            <person name="Minogue T.D."/>
            <person name="Chain P.S."/>
        </authorList>
    </citation>
    <scope>NUCLEOTIDE SEQUENCE [LARGE SCALE GENOMIC DNA]</scope>
    <source>
        <strain evidence="7">ATCC 14581 / DSM 32 / JCM 2506 / NBRC 15308 / NCIMB 9376 / NCTC 10342 / NRRL B-14308 / VKM B-512</strain>
    </source>
</reference>
<dbReference type="GeneID" id="93641888"/>
<gene>
    <name evidence="6" type="ORF">BG04_3840</name>
</gene>